<keyword evidence="3" id="KW-0548">Nucleotidyltransferase</keyword>
<sequence length="903" mass="104128">MSSSNHPTSNIEDAFSSNFPDYLPAPPDYVPASPGKTYSNSSNLFCVVSIALPSLSLFHDDPYMKELLSPKKQGHDQSSSSTSTLPQAFELGESSRKTSLERYEEQIEGILNHLDEISLDRIEHIKDKIEGLCQGWTNTSSTTSRFVTKWIWKISKIPSINSRTIRKDHRTIKLDSSYSLEPSHRIMPPKSTSTSEAPAITQAAIRKFVVDSVTADLEAQAATMANTSNPNRNTDPIGTYVAKTGNYKEFISCQHFYFNGTERAVSLIRWFERIELVFSCSRSAEENKVTFATGTLTNDALSWRFQELAVLCPNMVPNTEKLLEAFIGDQVTKHTPVQVSSDHKRKFDDKRTFNNNNNNYRNNKNYHNTNTNNRYNNYQPQQNRRQAAVKAYAATPAENNSHGEEEVRREENRRYPSSQRIPKRFPEDLPGLFPIRQVEFQIDLIYGATPVARAPYRLAPSEMQELCNQLQELINQGFIRPSTSPWGAPVLFFKKKDGYFRMFIDYWELNKLTIKNRYPLPRIDDLFDQLQGSSVYLKIDLRSCYHQPRVRDEDIPKTVFRTRYGHYEFQVMSFGLTNAPAVFMDLMNRVCKPYLDKFIIVFIDDILIYSRNEEEHANHLRIILVLVRKEKLYAKFSKCEFCIHIVQFLGHLIDSQGLHVDPAKIKAVKNWETPTTPTEKELNMRQCRWLELLAYYNYEIRYHPGKANVVADALSWKKQIKPLRVRSLIMCIHPKLPSQILEAQNEALKEENVKAENLRGMDKSFEIRPDGTRCIKNLSWLPLFGNLRDLIMHESHKLKYSIHPGSDKMYQDLKKLYWLPNIKAIIAEYVGKCLTCSRVKAERQKPSGLLAAPFEAMYGRKCRSPVCWAEVGDVQLTGPEIIHETTEKIVQICQRLQAARDQK</sequence>
<keyword evidence="3" id="KW-0808">Transferase</keyword>
<dbReference type="InterPro" id="IPR053134">
    <property type="entry name" value="RNA-dir_DNA_polymerase"/>
</dbReference>
<protein>
    <submittedName>
        <fullName evidence="3">Putative reverse transcriptase domain-containing protein</fullName>
    </submittedName>
</protein>
<reference evidence="3" key="1">
    <citation type="journal article" date="2019" name="Sci. Rep.">
        <title>Draft genome of Tanacetum cinerariifolium, the natural source of mosquito coil.</title>
        <authorList>
            <person name="Yamashiro T."/>
            <person name="Shiraishi A."/>
            <person name="Satake H."/>
            <person name="Nakayama K."/>
        </authorList>
    </citation>
    <scope>NUCLEOTIDE SEQUENCE</scope>
</reference>
<dbReference type="InterPro" id="IPR041588">
    <property type="entry name" value="Integrase_H2C2"/>
</dbReference>
<evidence type="ECO:0000313" key="3">
    <source>
        <dbReference type="EMBL" id="GEU60624.1"/>
    </source>
</evidence>
<dbReference type="Gene3D" id="3.10.10.10">
    <property type="entry name" value="HIV Type 1 Reverse Transcriptase, subunit A, domain 1"/>
    <property type="match status" value="1"/>
</dbReference>
<keyword evidence="3" id="KW-0695">RNA-directed DNA polymerase</keyword>
<dbReference type="InterPro" id="IPR043502">
    <property type="entry name" value="DNA/RNA_pol_sf"/>
</dbReference>
<dbReference type="Pfam" id="PF17921">
    <property type="entry name" value="Integrase_H2C2"/>
    <property type="match status" value="1"/>
</dbReference>
<feature type="region of interest" description="Disordered" evidence="1">
    <location>
        <begin position="395"/>
        <end position="423"/>
    </location>
</feature>
<evidence type="ECO:0000259" key="2">
    <source>
        <dbReference type="PROSITE" id="PS50878"/>
    </source>
</evidence>
<feature type="domain" description="Reverse transcriptase" evidence="2">
    <location>
        <begin position="474"/>
        <end position="653"/>
    </location>
</feature>
<feature type="region of interest" description="Disordered" evidence="1">
    <location>
        <begin position="337"/>
        <end position="369"/>
    </location>
</feature>
<feature type="compositionally biased region" description="Low complexity" evidence="1">
    <location>
        <begin position="354"/>
        <end position="369"/>
    </location>
</feature>
<dbReference type="GO" id="GO:0003964">
    <property type="term" value="F:RNA-directed DNA polymerase activity"/>
    <property type="evidence" value="ECO:0007669"/>
    <property type="project" value="UniProtKB-KW"/>
</dbReference>
<dbReference type="InterPro" id="IPR000477">
    <property type="entry name" value="RT_dom"/>
</dbReference>
<name>A0A6L2LK49_TANCI</name>
<dbReference type="EMBL" id="BKCJ010004367">
    <property type="protein sequence ID" value="GEU60624.1"/>
    <property type="molecule type" value="Genomic_DNA"/>
</dbReference>
<feature type="compositionally biased region" description="Basic and acidic residues" evidence="1">
    <location>
        <begin position="401"/>
        <end position="414"/>
    </location>
</feature>
<dbReference type="InterPro" id="IPR043128">
    <property type="entry name" value="Rev_trsase/Diguanyl_cyclase"/>
</dbReference>
<proteinExistence type="predicted"/>
<evidence type="ECO:0000256" key="1">
    <source>
        <dbReference type="SAM" id="MobiDB-lite"/>
    </source>
</evidence>
<gene>
    <name evidence="3" type="ORF">Tci_032602</name>
</gene>
<dbReference type="SUPFAM" id="SSF56672">
    <property type="entry name" value="DNA/RNA polymerases"/>
    <property type="match status" value="1"/>
</dbReference>
<dbReference type="AlphaFoldDB" id="A0A6L2LK49"/>
<comment type="caution">
    <text evidence="3">The sequence shown here is derived from an EMBL/GenBank/DDBJ whole genome shotgun (WGS) entry which is preliminary data.</text>
</comment>
<feature type="region of interest" description="Disordered" evidence="1">
    <location>
        <begin position="70"/>
        <end position="97"/>
    </location>
</feature>
<dbReference type="Gene3D" id="1.10.340.70">
    <property type="match status" value="1"/>
</dbReference>
<dbReference type="PROSITE" id="PS50878">
    <property type="entry name" value="RT_POL"/>
    <property type="match status" value="1"/>
</dbReference>
<dbReference type="CDD" id="cd01647">
    <property type="entry name" value="RT_LTR"/>
    <property type="match status" value="1"/>
</dbReference>
<dbReference type="Gene3D" id="3.30.70.270">
    <property type="match status" value="1"/>
</dbReference>
<dbReference type="Pfam" id="PF00078">
    <property type="entry name" value="RVT_1"/>
    <property type="match status" value="1"/>
</dbReference>
<organism evidence="3">
    <name type="scientific">Tanacetum cinerariifolium</name>
    <name type="common">Dalmatian daisy</name>
    <name type="synonym">Chrysanthemum cinerariifolium</name>
    <dbReference type="NCBI Taxonomy" id="118510"/>
    <lineage>
        <taxon>Eukaryota</taxon>
        <taxon>Viridiplantae</taxon>
        <taxon>Streptophyta</taxon>
        <taxon>Embryophyta</taxon>
        <taxon>Tracheophyta</taxon>
        <taxon>Spermatophyta</taxon>
        <taxon>Magnoliopsida</taxon>
        <taxon>eudicotyledons</taxon>
        <taxon>Gunneridae</taxon>
        <taxon>Pentapetalae</taxon>
        <taxon>asterids</taxon>
        <taxon>campanulids</taxon>
        <taxon>Asterales</taxon>
        <taxon>Asteraceae</taxon>
        <taxon>Asteroideae</taxon>
        <taxon>Anthemideae</taxon>
        <taxon>Anthemidinae</taxon>
        <taxon>Tanacetum</taxon>
    </lineage>
</organism>
<dbReference type="PANTHER" id="PTHR24559:SF427">
    <property type="entry name" value="RNA-DIRECTED DNA POLYMERASE"/>
    <property type="match status" value="1"/>
</dbReference>
<accession>A0A6L2LK49</accession>
<dbReference type="PANTHER" id="PTHR24559">
    <property type="entry name" value="TRANSPOSON TY3-I GAG-POL POLYPROTEIN"/>
    <property type="match status" value="1"/>
</dbReference>
<feature type="compositionally biased region" description="Basic and acidic residues" evidence="1">
    <location>
        <begin position="341"/>
        <end position="352"/>
    </location>
</feature>
<feature type="compositionally biased region" description="Polar residues" evidence="1">
    <location>
        <begin position="76"/>
        <end position="86"/>
    </location>
</feature>